<name>A0A2S2FC50_9GAMM</name>
<dbReference type="KEGG" id="adv:DJ533_08225"/>
<reference evidence="1" key="1">
    <citation type="submission" date="2019-08" db="EMBL/GenBank/DDBJ databases">
        <title>The complete genome of Acinetobacter defluvii strain WCHAD010030.</title>
        <authorList>
            <person name="Hu Y."/>
            <person name="Qin J."/>
            <person name="Feng Y."/>
            <person name="Zong Z."/>
        </authorList>
    </citation>
    <scope>NUCLEOTIDE SEQUENCE</scope>
    <source>
        <strain evidence="1">WCHA30</strain>
    </source>
</reference>
<dbReference type="OrthoDB" id="6705934at2"/>
<dbReference type="EMBL" id="CP029397">
    <property type="protein sequence ID" value="AWL28551.1"/>
    <property type="molecule type" value="Genomic_DNA"/>
</dbReference>
<accession>A0A2S2FC50</accession>
<gene>
    <name evidence="1" type="ORF">DJ533_08225</name>
</gene>
<protein>
    <submittedName>
        <fullName evidence="1">Uncharacterized protein</fullName>
    </submittedName>
</protein>
<organism evidence="1 2">
    <name type="scientific">Acinetobacter defluvii</name>
    <dbReference type="NCBI Taxonomy" id="1871111"/>
    <lineage>
        <taxon>Bacteria</taxon>
        <taxon>Pseudomonadati</taxon>
        <taxon>Pseudomonadota</taxon>
        <taxon>Gammaproteobacteria</taxon>
        <taxon>Moraxellales</taxon>
        <taxon>Moraxellaceae</taxon>
        <taxon>Acinetobacter</taxon>
    </lineage>
</organism>
<dbReference type="Proteomes" id="UP000245977">
    <property type="component" value="Chromosome"/>
</dbReference>
<evidence type="ECO:0000313" key="2">
    <source>
        <dbReference type="Proteomes" id="UP000245977"/>
    </source>
</evidence>
<proteinExistence type="predicted"/>
<dbReference type="AlphaFoldDB" id="A0A2S2FC50"/>
<keyword evidence="2" id="KW-1185">Reference proteome</keyword>
<dbReference type="RefSeq" id="WP_065991959.1">
    <property type="nucleotide sequence ID" value="NZ_CP029397.2"/>
</dbReference>
<sequence length="314" mass="36078">MSEQVKIAIFGLSLNVLESLKQKIQALYDTSIHINWVNIADPQLDILLVNDMFFGSPTIQNLVGNQKVAYLRLVNKQDKAGSIENDALYLPFSATDEIRNWFKARYMGTPLKRSNYETQTTKSTQTTDINKLVKELVDPRNSNIQVFDQQGNIALINIRKEQVWVDSERRINSTDSSLNYTYATMQKVQSVDSIQGQDLKIWLWNLLWNSPQLLKEQNSNTFYKLKFWPQPLSAYDRQNVFKIAACFEKGASIHQVEKKLEIKQSVIQHFISVAVLMDAVQEINETDAKLIVKSEKNEGVLKGFFGKLRRKLGL</sequence>
<evidence type="ECO:0000313" key="1">
    <source>
        <dbReference type="EMBL" id="AWL28551.1"/>
    </source>
</evidence>